<evidence type="ECO:0008006" key="4">
    <source>
        <dbReference type="Google" id="ProtNLM"/>
    </source>
</evidence>
<reference evidence="2 3" key="1">
    <citation type="submission" date="2017-09" db="EMBL/GenBank/DDBJ databases">
        <authorList>
            <consortium name="International Durum Wheat Genome Sequencing Consortium (IDWGSC)"/>
            <person name="Milanesi L."/>
        </authorList>
    </citation>
    <scope>NUCLEOTIDE SEQUENCE [LARGE SCALE GENOMIC DNA]</scope>
    <source>
        <strain evidence="3">cv. Svevo</strain>
    </source>
</reference>
<dbReference type="SUPFAM" id="SSF81383">
    <property type="entry name" value="F-box domain"/>
    <property type="match status" value="1"/>
</dbReference>
<name>A0A9R1BZD2_TRITD</name>
<dbReference type="Gramene" id="TRITD7Bv1G080940.1">
    <property type="protein sequence ID" value="TRITD7Bv1G080940.1"/>
    <property type="gene ID" value="TRITD7Bv1G080940"/>
</dbReference>
<evidence type="ECO:0000313" key="3">
    <source>
        <dbReference type="Proteomes" id="UP000324705"/>
    </source>
</evidence>
<protein>
    <recommendedName>
        <fullName evidence="4">F-box domain-containing protein</fullName>
    </recommendedName>
</protein>
<sequence>MKRGSHRSHATGRVVRPVRRPQSFPISHTPPLNSPPHSTPLHQPRARTARNMPMPAIMDDLLPEFFIRLPTPEDLARVTATCSSFRQAATDRACTREFRRLHAPPLLGIVDGAGFHPALPPHPSAPAGSALANAPGKDFSFSFLPAPNRWVMKDASDGRVLLDRAPEGVKKAEFTEVVVCDPLHQRYLLLPPVPQDQLVANPVCMAYGPFLAPPSDEEAEEAPDTSFRVMWTARCEANMVAFVFSSSSGQWRAVPSQSWSDLFAVDIELSWGPCLVGRHYAHGCFYWETSCRGMWLVLHARTMDFSLVDIPCTAGGAGLDTAIVEAGEGRLGMFALAFVGGVYYLHYTIREADNQWKLKQTVALRYGYWYCILGATDAYLLLLKHADNRSLEPADCECLSLDIKTMRLERVCSLKQWGVDAQIYTNFPPSLLSAPTI</sequence>
<accession>A0A9R1BZD2</accession>
<dbReference type="PANTHER" id="PTHR31264">
    <property type="entry name" value="OS07G0554500 PROTEIN-RELATED"/>
    <property type="match status" value="1"/>
</dbReference>
<feature type="region of interest" description="Disordered" evidence="1">
    <location>
        <begin position="1"/>
        <end position="45"/>
    </location>
</feature>
<keyword evidence="3" id="KW-1185">Reference proteome</keyword>
<gene>
    <name evidence="2" type="ORF">TRITD_7Bv1G080940</name>
</gene>
<proteinExistence type="predicted"/>
<evidence type="ECO:0000256" key="1">
    <source>
        <dbReference type="SAM" id="MobiDB-lite"/>
    </source>
</evidence>
<dbReference type="InterPro" id="IPR036047">
    <property type="entry name" value="F-box-like_dom_sf"/>
</dbReference>
<dbReference type="AlphaFoldDB" id="A0A9R1BZD2"/>
<organism evidence="2 3">
    <name type="scientific">Triticum turgidum subsp. durum</name>
    <name type="common">Durum wheat</name>
    <name type="synonym">Triticum durum</name>
    <dbReference type="NCBI Taxonomy" id="4567"/>
    <lineage>
        <taxon>Eukaryota</taxon>
        <taxon>Viridiplantae</taxon>
        <taxon>Streptophyta</taxon>
        <taxon>Embryophyta</taxon>
        <taxon>Tracheophyta</taxon>
        <taxon>Spermatophyta</taxon>
        <taxon>Magnoliopsida</taxon>
        <taxon>Liliopsida</taxon>
        <taxon>Poales</taxon>
        <taxon>Poaceae</taxon>
        <taxon>BOP clade</taxon>
        <taxon>Pooideae</taxon>
        <taxon>Triticodae</taxon>
        <taxon>Triticeae</taxon>
        <taxon>Triticinae</taxon>
        <taxon>Triticum</taxon>
    </lineage>
</organism>
<dbReference type="EMBL" id="LT934124">
    <property type="protein sequence ID" value="VAI86641.1"/>
    <property type="molecule type" value="Genomic_DNA"/>
</dbReference>
<evidence type="ECO:0000313" key="2">
    <source>
        <dbReference type="EMBL" id="VAI86641.1"/>
    </source>
</evidence>
<dbReference type="Proteomes" id="UP000324705">
    <property type="component" value="Chromosome 7B"/>
</dbReference>
<dbReference type="PANTHER" id="PTHR31264:SF3">
    <property type="entry name" value="OS07G0554100 PROTEIN"/>
    <property type="match status" value="1"/>
</dbReference>
<feature type="compositionally biased region" description="Basic residues" evidence="1">
    <location>
        <begin position="1"/>
        <end position="10"/>
    </location>
</feature>
<dbReference type="OMA" id="LVANPVC"/>